<dbReference type="RefSeq" id="WP_166107192.1">
    <property type="nucleotide sequence ID" value="NZ_JAADJT010000011.1"/>
</dbReference>
<dbReference type="SUPFAM" id="SSF47384">
    <property type="entry name" value="Homodimeric domain of signal transducing histidine kinase"/>
    <property type="match status" value="1"/>
</dbReference>
<dbReference type="CDD" id="cd00082">
    <property type="entry name" value="HisKA"/>
    <property type="match status" value="1"/>
</dbReference>
<feature type="transmembrane region" description="Helical" evidence="6">
    <location>
        <begin position="278"/>
        <end position="301"/>
    </location>
</feature>
<dbReference type="PRINTS" id="PR00344">
    <property type="entry name" value="BCTRLSENSOR"/>
</dbReference>
<dbReference type="PANTHER" id="PTHR45339">
    <property type="entry name" value="HYBRID SIGNAL TRANSDUCTION HISTIDINE KINASE J"/>
    <property type="match status" value="1"/>
</dbReference>
<reference evidence="9 10" key="1">
    <citation type="submission" date="2020-01" db="EMBL/GenBank/DDBJ databases">
        <authorList>
            <person name="Lee S.D."/>
        </authorList>
    </citation>
    <scope>NUCLEOTIDE SEQUENCE [LARGE SCALE GENOMIC DNA]</scope>
    <source>
        <strain evidence="9 10">SAP-35</strain>
    </source>
</reference>
<organism evidence="9 10">
    <name type="scientific">Duganella aceris</name>
    <dbReference type="NCBI Taxonomy" id="2703883"/>
    <lineage>
        <taxon>Bacteria</taxon>
        <taxon>Pseudomonadati</taxon>
        <taxon>Pseudomonadota</taxon>
        <taxon>Betaproteobacteria</taxon>
        <taxon>Burkholderiales</taxon>
        <taxon>Oxalobacteraceae</taxon>
        <taxon>Telluria group</taxon>
        <taxon>Duganella</taxon>
    </lineage>
</organism>
<dbReference type="PANTHER" id="PTHR45339:SF1">
    <property type="entry name" value="HYBRID SIGNAL TRANSDUCTION HISTIDINE KINASE J"/>
    <property type="match status" value="1"/>
</dbReference>
<evidence type="ECO:0000256" key="2">
    <source>
        <dbReference type="ARBA" id="ARBA00012438"/>
    </source>
</evidence>
<keyword evidence="6" id="KW-0472">Membrane</keyword>
<dbReference type="InterPro" id="IPR036890">
    <property type="entry name" value="HATPase_C_sf"/>
</dbReference>
<keyword evidence="6" id="KW-1133">Transmembrane helix</keyword>
<dbReference type="InterPro" id="IPR036097">
    <property type="entry name" value="HisK_dim/P_sf"/>
</dbReference>
<evidence type="ECO:0000313" key="9">
    <source>
        <dbReference type="EMBL" id="NGZ87215.1"/>
    </source>
</evidence>
<feature type="transmembrane region" description="Helical" evidence="6">
    <location>
        <begin position="16"/>
        <end position="36"/>
    </location>
</feature>
<evidence type="ECO:0000259" key="8">
    <source>
        <dbReference type="PROSITE" id="PS50110"/>
    </source>
</evidence>
<dbReference type="CDD" id="cd16922">
    <property type="entry name" value="HATPase_EvgS-ArcB-TorS-like"/>
    <property type="match status" value="1"/>
</dbReference>
<dbReference type="InterPro" id="IPR005467">
    <property type="entry name" value="His_kinase_dom"/>
</dbReference>
<dbReference type="Pfam" id="PF02518">
    <property type="entry name" value="HATPase_c"/>
    <property type="match status" value="1"/>
</dbReference>
<dbReference type="Gene3D" id="3.30.565.10">
    <property type="entry name" value="Histidine kinase-like ATPase, C-terminal domain"/>
    <property type="match status" value="1"/>
</dbReference>
<dbReference type="EC" id="2.7.13.3" evidence="2"/>
<dbReference type="SMART" id="SM00388">
    <property type="entry name" value="HisKA"/>
    <property type="match status" value="1"/>
</dbReference>
<dbReference type="InterPro" id="IPR003661">
    <property type="entry name" value="HisK_dim/P_dom"/>
</dbReference>
<keyword evidence="3 5" id="KW-0597">Phosphoprotein</keyword>
<dbReference type="PROSITE" id="PS50110">
    <property type="entry name" value="RESPONSE_REGULATORY"/>
    <property type="match status" value="2"/>
</dbReference>
<dbReference type="Pfam" id="PF00072">
    <property type="entry name" value="Response_reg"/>
    <property type="match status" value="2"/>
</dbReference>
<dbReference type="InterPro" id="IPR011006">
    <property type="entry name" value="CheY-like_superfamily"/>
</dbReference>
<dbReference type="SUPFAM" id="SSF55874">
    <property type="entry name" value="ATPase domain of HSP90 chaperone/DNA topoisomerase II/histidine kinase"/>
    <property type="match status" value="1"/>
</dbReference>
<dbReference type="InterPro" id="IPR001789">
    <property type="entry name" value="Sig_transdc_resp-reg_receiver"/>
</dbReference>
<dbReference type="CDD" id="cd17546">
    <property type="entry name" value="REC_hyHK_CKI1_RcsC-like"/>
    <property type="match status" value="1"/>
</dbReference>
<dbReference type="SMART" id="SM00387">
    <property type="entry name" value="HATPase_c"/>
    <property type="match status" value="1"/>
</dbReference>
<dbReference type="Gene3D" id="3.30.450.20">
    <property type="entry name" value="PAS domain"/>
    <property type="match status" value="2"/>
</dbReference>
<comment type="caution">
    <text evidence="9">The sequence shown here is derived from an EMBL/GenBank/DDBJ whole genome shotgun (WGS) entry which is preliminary data.</text>
</comment>
<keyword evidence="10" id="KW-1185">Reference proteome</keyword>
<gene>
    <name evidence="9" type="ORF">GW587_23515</name>
</gene>
<dbReference type="PROSITE" id="PS50109">
    <property type="entry name" value="HIS_KIN"/>
    <property type="match status" value="1"/>
</dbReference>
<evidence type="ECO:0000256" key="5">
    <source>
        <dbReference type="PROSITE-ProRule" id="PRU00169"/>
    </source>
</evidence>
<comment type="catalytic activity">
    <reaction evidence="1">
        <text>ATP + protein L-histidine = ADP + protein N-phospho-L-histidine.</text>
        <dbReference type="EC" id="2.7.13.3"/>
    </reaction>
</comment>
<dbReference type="EMBL" id="JAADJT010000011">
    <property type="protein sequence ID" value="NGZ87215.1"/>
    <property type="molecule type" value="Genomic_DNA"/>
</dbReference>
<feature type="domain" description="Response regulatory" evidence="8">
    <location>
        <begin position="763"/>
        <end position="878"/>
    </location>
</feature>
<keyword evidence="6" id="KW-0812">Transmembrane</keyword>
<dbReference type="InterPro" id="IPR003594">
    <property type="entry name" value="HATPase_dom"/>
</dbReference>
<dbReference type="SMART" id="SM00448">
    <property type="entry name" value="REC"/>
    <property type="match status" value="2"/>
</dbReference>
<evidence type="ECO:0000259" key="7">
    <source>
        <dbReference type="PROSITE" id="PS50109"/>
    </source>
</evidence>
<dbReference type="Proteomes" id="UP000666369">
    <property type="component" value="Unassembled WGS sequence"/>
</dbReference>
<feature type="modified residue" description="4-aspartylphosphate" evidence="5">
    <location>
        <position position="812"/>
    </location>
</feature>
<dbReference type="Gene3D" id="1.10.287.130">
    <property type="match status" value="1"/>
</dbReference>
<evidence type="ECO:0000256" key="3">
    <source>
        <dbReference type="ARBA" id="ARBA00022553"/>
    </source>
</evidence>
<accession>A0ABX0FRQ3</accession>
<dbReference type="Pfam" id="PF00512">
    <property type="entry name" value="HisKA"/>
    <property type="match status" value="1"/>
</dbReference>
<keyword evidence="4" id="KW-0902">Two-component regulatory system</keyword>
<dbReference type="Gene3D" id="3.40.50.2300">
    <property type="match status" value="2"/>
</dbReference>
<evidence type="ECO:0000256" key="4">
    <source>
        <dbReference type="ARBA" id="ARBA00023012"/>
    </source>
</evidence>
<dbReference type="CDD" id="cd00156">
    <property type="entry name" value="REC"/>
    <property type="match status" value="1"/>
</dbReference>
<name>A0ABX0FRQ3_9BURK</name>
<feature type="modified residue" description="4-aspartylphosphate" evidence="5">
    <location>
        <position position="675"/>
    </location>
</feature>
<feature type="domain" description="Histidine kinase" evidence="7">
    <location>
        <begin position="390"/>
        <end position="611"/>
    </location>
</feature>
<protein>
    <recommendedName>
        <fullName evidence="2">histidine kinase</fullName>
        <ecNumber evidence="2">2.7.13.3</ecNumber>
    </recommendedName>
</protein>
<evidence type="ECO:0000313" key="10">
    <source>
        <dbReference type="Proteomes" id="UP000666369"/>
    </source>
</evidence>
<evidence type="ECO:0000256" key="1">
    <source>
        <dbReference type="ARBA" id="ARBA00000085"/>
    </source>
</evidence>
<reference evidence="10" key="2">
    <citation type="submission" date="2023-07" db="EMBL/GenBank/DDBJ databases">
        <title>Duganella aceri sp. nov., isolated from tree sap.</title>
        <authorList>
            <person name="Kim I.S."/>
        </authorList>
    </citation>
    <scope>NUCLEOTIDE SEQUENCE [LARGE SCALE GENOMIC DNA]</scope>
    <source>
        <strain evidence="10">SAP-35</strain>
    </source>
</reference>
<dbReference type="InterPro" id="IPR004358">
    <property type="entry name" value="Sig_transdc_His_kin-like_C"/>
</dbReference>
<proteinExistence type="predicted"/>
<feature type="domain" description="Response regulatory" evidence="8">
    <location>
        <begin position="625"/>
        <end position="740"/>
    </location>
</feature>
<sequence>MGVARLPSIKVQMYKLVLVCALPAVVGFSLLTSNFIERERTQIKQDTLITARALIQAVDRDLNTGITVALALAGSPSIDAGDFKAFHAEANKVLRPEFPGFNFVLSTPDSIQLVNSARPFGGMLVDPGSAPRISKVVATGKPLISDLFMGTAVTRPLVAIHVPVLRDGVVRYVMSVAFLPERLGQVLREQRLPPDRVVGIFDAKGVIVARSRDGERFVGQKGSPSLLAQMPNKLEDAIESITLEGIPVYSMYSRSTTSGWSVVIGVPRSAVYSEMLKSIVWIVGVVSLLLAAGIGAAWYFARNISRSVSALSSAAVALGANGAGSLPVVRERALFREADDAIKTLRAVDEELQRHRHHLEYLIEERTLQLQSAVEQAQTANAAKDAFVANMSHELRTPMNAVLGMAHLLGTTGLSQEQSRYLEMIRASGQSLLGVLNDILDFSKMQAGKVERHPVRFRLEDVLHSLAAIMSVSAGDKNLELCIGVEPDVPRALFGDALRVQQILINLAGNAIKFTEQGEVSVLIERASAAQEPLALRFRVRDSGIGMTEDQLSRLFMPFTQGDLSTTRRYGGTGLGLTISKGLIEMLGGVILVKSVPGEGSEFQFTLPLKVSDESEPTVAAGRMHVLVVDDNRTSRDFLGKIIAAWHWTSDSAASGEEALTLLRSGRSYDFALVDGVMPGMDGPATMSALRQLSAMPVICMVNAYARGKLMQQMASSNAAAFLTKPVTASSLFDAVQTATARLQSGADGAAASPQAAGFAGVRILLVEDNPINQNVAKGILEQAGATVSVADNGELAIEALRAGGYDLVLMDVQMPVMDGYSATRLIREELGLTLPVIAMTAGVMESEREQCIAAGMDDFIAKPIDVEQMFATIQRHLRSLV</sequence>
<dbReference type="SUPFAM" id="SSF52172">
    <property type="entry name" value="CheY-like"/>
    <property type="match status" value="2"/>
</dbReference>
<dbReference type="CDD" id="cd18774">
    <property type="entry name" value="PDC2_HK_sensor"/>
    <property type="match status" value="1"/>
</dbReference>
<evidence type="ECO:0000256" key="6">
    <source>
        <dbReference type="SAM" id="Phobius"/>
    </source>
</evidence>